<reference evidence="2 3" key="1">
    <citation type="submission" date="2023-04" db="EMBL/GenBank/DDBJ databases">
        <title>Draft genome sequence of Saccharopolyspora sp. TS4A08 isolated from sweet potato rhizospheric soil.</title>
        <authorList>
            <person name="Suksaard P."/>
            <person name="Duangmal K."/>
        </authorList>
    </citation>
    <scope>NUCLEOTIDE SEQUENCE [LARGE SCALE GENOMIC DNA]</scope>
    <source>
        <strain evidence="2 3">TS4A08</strain>
    </source>
</reference>
<dbReference type="Gene3D" id="1.10.1660.10">
    <property type="match status" value="1"/>
</dbReference>
<gene>
    <name evidence="2" type="ORF">QFW96_20915</name>
</gene>
<dbReference type="EMBL" id="JASAOF010000015">
    <property type="protein sequence ID" value="MDI2031106.1"/>
    <property type="molecule type" value="Genomic_DNA"/>
</dbReference>
<dbReference type="RefSeq" id="WP_281457391.1">
    <property type="nucleotide sequence ID" value="NZ_JASAOF010000015.1"/>
</dbReference>
<evidence type="ECO:0000313" key="3">
    <source>
        <dbReference type="Proteomes" id="UP001237595"/>
    </source>
</evidence>
<proteinExistence type="predicted"/>
<evidence type="ECO:0000313" key="2">
    <source>
        <dbReference type="EMBL" id="MDI2031106.1"/>
    </source>
</evidence>
<comment type="caution">
    <text evidence="2">The sequence shown here is derived from an EMBL/GenBank/DDBJ whole genome shotgun (WGS) entry which is preliminary data.</text>
</comment>
<dbReference type="InterPro" id="IPR041657">
    <property type="entry name" value="HTH_17"/>
</dbReference>
<evidence type="ECO:0000259" key="1">
    <source>
        <dbReference type="Pfam" id="PF12728"/>
    </source>
</evidence>
<dbReference type="Pfam" id="PF12728">
    <property type="entry name" value="HTH_17"/>
    <property type="match status" value="1"/>
</dbReference>
<protein>
    <submittedName>
        <fullName evidence="2">MerR family transcriptional regulator</fullName>
    </submittedName>
</protein>
<sequence length="63" mass="7037">MASNYVSTGEAAKAIGVDRRTLQRWAAEGAVEPALVTNGGHQRWDVEDLKEQLRQKRRSDKGQ</sequence>
<feature type="domain" description="Helix-turn-helix" evidence="1">
    <location>
        <begin position="5"/>
        <end position="56"/>
    </location>
</feature>
<dbReference type="SUPFAM" id="SSF46955">
    <property type="entry name" value="Putative DNA-binding domain"/>
    <property type="match status" value="1"/>
</dbReference>
<dbReference type="InterPro" id="IPR009061">
    <property type="entry name" value="DNA-bd_dom_put_sf"/>
</dbReference>
<keyword evidence="3" id="KW-1185">Reference proteome</keyword>
<dbReference type="Proteomes" id="UP001237595">
    <property type="component" value="Unassembled WGS sequence"/>
</dbReference>
<organism evidence="2 3">
    <name type="scientific">Saccharopolyspora ipomoeae</name>
    <dbReference type="NCBI Taxonomy" id="3042027"/>
    <lineage>
        <taxon>Bacteria</taxon>
        <taxon>Bacillati</taxon>
        <taxon>Actinomycetota</taxon>
        <taxon>Actinomycetes</taxon>
        <taxon>Pseudonocardiales</taxon>
        <taxon>Pseudonocardiaceae</taxon>
        <taxon>Saccharopolyspora</taxon>
    </lineage>
</organism>
<accession>A0ABT6PUJ8</accession>
<name>A0ABT6PUJ8_9PSEU</name>